<keyword evidence="9" id="KW-0449">Lipoprotein</keyword>
<gene>
    <name evidence="8" type="ORF">BCL57_001323</name>
    <name evidence="9" type="ORF">SAMN04489721_3248</name>
</gene>
<dbReference type="Proteomes" id="UP000893823">
    <property type="component" value="Unassembled WGS sequence"/>
</dbReference>
<dbReference type="InterPro" id="IPR001640">
    <property type="entry name" value="Lgt"/>
</dbReference>
<proteinExistence type="inferred from homology"/>
<dbReference type="PANTHER" id="PTHR30589">
    <property type="entry name" value="PROLIPOPROTEIN DIACYLGLYCERYL TRANSFERASE"/>
    <property type="match status" value="1"/>
</dbReference>
<evidence type="ECO:0000256" key="5">
    <source>
        <dbReference type="ARBA" id="ARBA00022989"/>
    </source>
</evidence>
<comment type="similarity">
    <text evidence="1">Belongs to the Lgt family.</text>
</comment>
<evidence type="ECO:0000256" key="2">
    <source>
        <dbReference type="ARBA" id="ARBA00022475"/>
    </source>
</evidence>
<dbReference type="GO" id="GO:0005886">
    <property type="term" value="C:plasma membrane"/>
    <property type="evidence" value="ECO:0007669"/>
    <property type="project" value="InterPro"/>
</dbReference>
<dbReference type="STRING" id="589382.SAMN04489721_3248"/>
<sequence>MYPTLDSFWSALPAIDTHGVFVALGLAAGGLVFLVEQRRRGVADPRIPALLAGTLLGAAVFSRLGTWAQHLDPRENLTLIEQLARGNASILSALVGAWLGLHVAKRLTGYRERTGDLFAPAVAVALAIGRVGCFLTERPGTPTGADWGLIVAPEAAARLGVPAAVPLHPSFLYEIAFHAAAFCVLWLWLRRTRIAPGELLTLYIGAYAVFRFWVEFVRGNDVAWIGLTRPQLFLLVTIPLFVARIVWLIARGRFLERTAPDQANHVLHQQQDIDEGRTVGGAGNG</sequence>
<feature type="transmembrane region" description="Helical" evidence="7">
    <location>
        <begin position="117"/>
        <end position="137"/>
    </location>
</feature>
<dbReference type="AlphaFoldDB" id="A0A1H1ZNJ6"/>
<feature type="transmembrane region" description="Helical" evidence="7">
    <location>
        <begin position="12"/>
        <end position="35"/>
    </location>
</feature>
<keyword evidence="2" id="KW-1003">Cell membrane</keyword>
<keyword evidence="11" id="KW-1185">Reference proteome</keyword>
<dbReference type="RefSeq" id="WP_092674739.1">
    <property type="nucleotide sequence ID" value="NZ_BMDN01000002.1"/>
</dbReference>
<dbReference type="GO" id="GO:0008961">
    <property type="term" value="F:phosphatidylglycerol-prolipoprotein diacylglyceryl transferase activity"/>
    <property type="evidence" value="ECO:0007669"/>
    <property type="project" value="InterPro"/>
</dbReference>
<evidence type="ECO:0000256" key="6">
    <source>
        <dbReference type="ARBA" id="ARBA00023136"/>
    </source>
</evidence>
<feature type="transmembrane region" description="Helical" evidence="7">
    <location>
        <begin position="233"/>
        <end position="250"/>
    </location>
</feature>
<dbReference type="Pfam" id="PF01790">
    <property type="entry name" value="LGT"/>
    <property type="match status" value="1"/>
</dbReference>
<dbReference type="EMBL" id="SODL02000002">
    <property type="protein sequence ID" value="MCP2367169.1"/>
    <property type="molecule type" value="Genomic_DNA"/>
</dbReference>
<evidence type="ECO:0000256" key="7">
    <source>
        <dbReference type="SAM" id="Phobius"/>
    </source>
</evidence>
<reference evidence="9" key="2">
    <citation type="submission" date="2016-10" db="EMBL/GenBank/DDBJ databases">
        <authorList>
            <person name="de Groot N.N."/>
        </authorList>
    </citation>
    <scope>NUCLEOTIDE SEQUENCE [LARGE SCALE GENOMIC DNA]</scope>
    <source>
        <strain evidence="9">CPCC 202695</strain>
    </source>
</reference>
<dbReference type="Proteomes" id="UP000199482">
    <property type="component" value="Chromosome I"/>
</dbReference>
<evidence type="ECO:0000313" key="11">
    <source>
        <dbReference type="Proteomes" id="UP000893823"/>
    </source>
</evidence>
<reference evidence="10" key="1">
    <citation type="submission" date="2016-10" db="EMBL/GenBank/DDBJ databases">
        <authorList>
            <person name="Varghese N."/>
            <person name="Submissions S."/>
        </authorList>
    </citation>
    <scope>NUCLEOTIDE SEQUENCE [LARGE SCALE GENOMIC DNA]</scope>
    <source>
        <strain evidence="10">CPCC 202695</strain>
    </source>
</reference>
<feature type="transmembrane region" description="Helical" evidence="7">
    <location>
        <begin position="171"/>
        <end position="189"/>
    </location>
</feature>
<dbReference type="EMBL" id="LT629755">
    <property type="protein sequence ID" value="SDT34992.1"/>
    <property type="molecule type" value="Genomic_DNA"/>
</dbReference>
<protein>
    <submittedName>
        <fullName evidence="9">Prolipoprotein diacylglyceryltransferase</fullName>
    </submittedName>
</protein>
<evidence type="ECO:0000313" key="9">
    <source>
        <dbReference type="EMBL" id="SDT34992.1"/>
    </source>
</evidence>
<evidence type="ECO:0000313" key="10">
    <source>
        <dbReference type="Proteomes" id="UP000199482"/>
    </source>
</evidence>
<organism evidence="9 10">
    <name type="scientific">Agromyces flavus</name>
    <dbReference type="NCBI Taxonomy" id="589382"/>
    <lineage>
        <taxon>Bacteria</taxon>
        <taxon>Bacillati</taxon>
        <taxon>Actinomycetota</taxon>
        <taxon>Actinomycetes</taxon>
        <taxon>Micrococcales</taxon>
        <taxon>Microbacteriaceae</taxon>
        <taxon>Agromyces</taxon>
    </lineage>
</organism>
<dbReference type="GO" id="GO:0042158">
    <property type="term" value="P:lipoprotein biosynthetic process"/>
    <property type="evidence" value="ECO:0007669"/>
    <property type="project" value="InterPro"/>
</dbReference>
<accession>A0A1H1ZNJ6</accession>
<feature type="transmembrane region" description="Helical" evidence="7">
    <location>
        <begin position="88"/>
        <end position="105"/>
    </location>
</feature>
<dbReference type="OrthoDB" id="871140at2"/>
<feature type="transmembrane region" description="Helical" evidence="7">
    <location>
        <begin position="47"/>
        <end position="68"/>
    </location>
</feature>
<name>A0A1H1ZNJ6_9MICO</name>
<keyword evidence="5 7" id="KW-1133">Transmembrane helix</keyword>
<reference evidence="8" key="3">
    <citation type="submission" date="2022-06" db="EMBL/GenBank/DDBJ databases">
        <title>Genomic Encyclopedia of Type Strains, Phase III (KMG-III): the genomes of soil and plant-associated and newly described type strains.</title>
        <authorList>
            <person name="Whitman W."/>
        </authorList>
    </citation>
    <scope>NUCLEOTIDE SEQUENCE</scope>
    <source>
        <strain evidence="8">CPCC 202695</strain>
    </source>
</reference>
<evidence type="ECO:0000256" key="1">
    <source>
        <dbReference type="ARBA" id="ARBA00007150"/>
    </source>
</evidence>
<feature type="transmembrane region" description="Helical" evidence="7">
    <location>
        <begin position="196"/>
        <end position="213"/>
    </location>
</feature>
<dbReference type="PANTHER" id="PTHR30589:SF0">
    <property type="entry name" value="PHOSPHATIDYLGLYCEROL--PROLIPOPROTEIN DIACYLGLYCERYL TRANSFERASE"/>
    <property type="match status" value="1"/>
</dbReference>
<evidence type="ECO:0000313" key="8">
    <source>
        <dbReference type="EMBL" id="MCP2367169.1"/>
    </source>
</evidence>
<evidence type="ECO:0000256" key="4">
    <source>
        <dbReference type="ARBA" id="ARBA00022692"/>
    </source>
</evidence>
<keyword evidence="3 9" id="KW-0808">Transferase</keyword>
<keyword evidence="4 7" id="KW-0812">Transmembrane</keyword>
<evidence type="ECO:0000256" key="3">
    <source>
        <dbReference type="ARBA" id="ARBA00022679"/>
    </source>
</evidence>
<keyword evidence="6 7" id="KW-0472">Membrane</keyword>